<protein>
    <recommendedName>
        <fullName evidence="2">Anhydro-N-acetylmuramic acid kinase</fullName>
        <ecNumber evidence="2">2.7.1.170</ecNumber>
    </recommendedName>
    <alternativeName>
        <fullName evidence="2">AnhMurNAc kinase</fullName>
    </alternativeName>
</protein>
<evidence type="ECO:0000313" key="4">
    <source>
        <dbReference type="Proteomes" id="UP001235303"/>
    </source>
</evidence>
<feature type="binding site" evidence="2">
    <location>
        <begin position="10"/>
        <end position="17"/>
    </location>
    <ligand>
        <name>ATP</name>
        <dbReference type="ChEBI" id="CHEBI:30616"/>
    </ligand>
</feature>
<dbReference type="Gene3D" id="3.30.420.40">
    <property type="match status" value="2"/>
</dbReference>
<comment type="catalytic activity">
    <reaction evidence="2">
        <text>1,6-anhydro-N-acetyl-beta-muramate + ATP + H2O = N-acetyl-D-muramate 6-phosphate + ADP + H(+)</text>
        <dbReference type="Rhea" id="RHEA:24952"/>
        <dbReference type="ChEBI" id="CHEBI:15377"/>
        <dbReference type="ChEBI" id="CHEBI:15378"/>
        <dbReference type="ChEBI" id="CHEBI:30616"/>
        <dbReference type="ChEBI" id="CHEBI:58690"/>
        <dbReference type="ChEBI" id="CHEBI:58722"/>
        <dbReference type="ChEBI" id="CHEBI:456216"/>
        <dbReference type="EC" id="2.7.1.170"/>
    </reaction>
</comment>
<dbReference type="PANTHER" id="PTHR30605">
    <property type="entry name" value="ANHYDRO-N-ACETYLMURAMIC ACID KINASE"/>
    <property type="match status" value="1"/>
</dbReference>
<comment type="similarity">
    <text evidence="2">Belongs to the anhydro-N-acetylmuramic acid kinase family.</text>
</comment>
<gene>
    <name evidence="2" type="primary">anmK</name>
    <name evidence="3" type="ORF">PMG71_05125</name>
</gene>
<proteinExistence type="inferred from homology"/>
<dbReference type="CDD" id="cd24050">
    <property type="entry name" value="ASKHA_NBD_ANMK"/>
    <property type="match status" value="1"/>
</dbReference>
<evidence type="ECO:0000256" key="1">
    <source>
        <dbReference type="ARBA" id="ARBA00022777"/>
    </source>
</evidence>
<organism evidence="3 4">
    <name type="scientific">Roseofilum acuticapitatum BLCC-M154</name>
    <dbReference type="NCBI Taxonomy" id="3022444"/>
    <lineage>
        <taxon>Bacteria</taxon>
        <taxon>Bacillati</taxon>
        <taxon>Cyanobacteriota</taxon>
        <taxon>Cyanophyceae</taxon>
        <taxon>Desertifilales</taxon>
        <taxon>Desertifilaceae</taxon>
        <taxon>Roseofilum</taxon>
        <taxon>Roseofilum acuticapitatum</taxon>
    </lineage>
</organism>
<comment type="pathway">
    <text evidence="2">Amino-sugar metabolism; 1,6-anhydro-N-acetylmuramate degradation.</text>
</comment>
<dbReference type="EC" id="2.7.1.170" evidence="2"/>
<comment type="caution">
    <text evidence="3">The sequence shown here is derived from an EMBL/GenBank/DDBJ whole genome shotgun (WGS) entry which is preliminary data.</text>
</comment>
<sequence>MMYIIGLISGTSADGIDAALVDISGEGYDLKVDLVAGETYAYGEELQREILAIASGTALSLPQLATLDDRIAHAFSQAALNIQQGHPPAQRIASHGQTVFHRPPHGGLGYSLQLGRGEAIAYNTRIPTISNFRQADIAAGGHGAPLVPPVDACLLSHPTHSQCIQNLGGIGNLTYLPANSHQHLDQVRGWDTGPGNSLLDLAVEQLTNGAQHYDNQGAWAASGTPCQPLVDQWMQDPYFQQPPPKSTGREYFGLDFWQRCWQQSQAYDLCDADRLATLTEFTAISVVQNYRQFLPQMPDRVLLCGGGSRNLYLKDRIQHHLNPIPVLTTEEMGLNAEFKEAIAFAVLGYWHHLGLPGNLPQVTGANSGQILGQLHPVGSDRTTML</sequence>
<dbReference type="NCBIfam" id="NF007148">
    <property type="entry name" value="PRK09585.3-2"/>
    <property type="match status" value="1"/>
</dbReference>
<keyword evidence="4" id="KW-1185">Reference proteome</keyword>
<keyword evidence="2" id="KW-0119">Carbohydrate metabolism</keyword>
<dbReference type="Proteomes" id="UP001235303">
    <property type="component" value="Unassembled WGS sequence"/>
</dbReference>
<name>A0ABT7APJ7_9CYAN</name>
<dbReference type="NCBIfam" id="NF007143">
    <property type="entry name" value="PRK09585.2-2"/>
    <property type="match status" value="1"/>
</dbReference>
<keyword evidence="2" id="KW-0067">ATP-binding</keyword>
<dbReference type="PANTHER" id="PTHR30605:SF0">
    <property type="entry name" value="ANHYDRO-N-ACETYLMURAMIC ACID KINASE"/>
    <property type="match status" value="1"/>
</dbReference>
<evidence type="ECO:0000313" key="3">
    <source>
        <dbReference type="EMBL" id="MDJ1168800.1"/>
    </source>
</evidence>
<reference evidence="3 4" key="1">
    <citation type="submission" date="2023-01" db="EMBL/GenBank/DDBJ databases">
        <title>Novel diversity within Roseofilum (Cyanobacteria; Desertifilaceae) from marine benthic mats with descriptions of four novel species.</title>
        <authorList>
            <person name="Wang Y."/>
            <person name="Berthold D.E."/>
            <person name="Hu J."/>
            <person name="Lefler F.W."/>
            <person name="Laughinghouse H.D. IV."/>
        </authorList>
    </citation>
    <scope>NUCLEOTIDE SEQUENCE [LARGE SCALE GENOMIC DNA]</scope>
    <source>
        <strain evidence="3 4">BLCC-M154</strain>
    </source>
</reference>
<keyword evidence="1 2" id="KW-0418">Kinase</keyword>
<dbReference type="SUPFAM" id="SSF53067">
    <property type="entry name" value="Actin-like ATPase domain"/>
    <property type="match status" value="1"/>
</dbReference>
<dbReference type="InterPro" id="IPR005338">
    <property type="entry name" value="Anhydro_N_Ac-Mur_kinase"/>
</dbReference>
<keyword evidence="2 3" id="KW-0808">Transferase</keyword>
<keyword evidence="2" id="KW-0547">Nucleotide-binding</keyword>
<dbReference type="EMBL" id="JAQOSP010000036">
    <property type="protein sequence ID" value="MDJ1168800.1"/>
    <property type="molecule type" value="Genomic_DNA"/>
</dbReference>
<dbReference type="GO" id="GO:0016301">
    <property type="term" value="F:kinase activity"/>
    <property type="evidence" value="ECO:0007669"/>
    <property type="project" value="UniProtKB-KW"/>
</dbReference>
<accession>A0ABT7APJ7</accession>
<comment type="pathway">
    <text evidence="2">Cell wall biogenesis; peptidoglycan recycling.</text>
</comment>
<dbReference type="HAMAP" id="MF_01270">
    <property type="entry name" value="AnhMurNAc_kinase"/>
    <property type="match status" value="1"/>
</dbReference>
<dbReference type="Pfam" id="PF03702">
    <property type="entry name" value="AnmK"/>
    <property type="match status" value="1"/>
</dbReference>
<dbReference type="InterPro" id="IPR043129">
    <property type="entry name" value="ATPase_NBD"/>
</dbReference>
<evidence type="ECO:0000256" key="2">
    <source>
        <dbReference type="HAMAP-Rule" id="MF_01270"/>
    </source>
</evidence>
<comment type="function">
    <text evidence="2">Catalyzes the specific phosphorylation of 1,6-anhydro-N-acetylmuramic acid (anhMurNAc) with the simultaneous cleavage of the 1,6-anhydro ring, generating MurNAc-6-P. Is required for the utilization of anhMurNAc either imported from the medium or derived from its own cell wall murein, and thus plays a role in cell wall recycling.</text>
</comment>